<comment type="caution">
    <text evidence="1">The sequence shown here is derived from an EMBL/GenBank/DDBJ whole genome shotgun (WGS) entry which is preliminary data.</text>
</comment>
<name>A0A7W7MWA1_9ACTN</name>
<accession>A0A7W7MWA1</accession>
<organism evidence="1 2">
    <name type="scientific">Actinomadura livida</name>
    <dbReference type="NCBI Taxonomy" id="79909"/>
    <lineage>
        <taxon>Bacteria</taxon>
        <taxon>Bacillati</taxon>
        <taxon>Actinomycetota</taxon>
        <taxon>Actinomycetes</taxon>
        <taxon>Streptosporangiales</taxon>
        <taxon>Thermomonosporaceae</taxon>
        <taxon>Actinomadura</taxon>
    </lineage>
</organism>
<dbReference type="AlphaFoldDB" id="A0A7W7MWA1"/>
<evidence type="ECO:0000313" key="1">
    <source>
        <dbReference type="EMBL" id="MBB4773496.1"/>
    </source>
</evidence>
<proteinExistence type="predicted"/>
<dbReference type="EMBL" id="JACHMV010000001">
    <property type="protein sequence ID" value="MBB4773496.1"/>
    <property type="molecule type" value="Genomic_DNA"/>
</dbReference>
<reference evidence="1 2" key="1">
    <citation type="submission" date="2020-08" db="EMBL/GenBank/DDBJ databases">
        <title>Sequencing the genomes of 1000 actinobacteria strains.</title>
        <authorList>
            <person name="Klenk H.-P."/>
        </authorList>
    </citation>
    <scope>NUCLEOTIDE SEQUENCE [LARGE SCALE GENOMIC DNA]</scope>
    <source>
        <strain evidence="1 2">DSM 44772</strain>
    </source>
</reference>
<sequence length="36" mass="3694">MRPSEAEVVVAGLQSRLSIAQVCSAYGGLSDTNGRA</sequence>
<dbReference type="Proteomes" id="UP000549343">
    <property type="component" value="Unassembled WGS sequence"/>
</dbReference>
<gene>
    <name evidence="1" type="ORF">F4557_001914</name>
</gene>
<evidence type="ECO:0000313" key="2">
    <source>
        <dbReference type="Proteomes" id="UP000549343"/>
    </source>
</evidence>
<protein>
    <submittedName>
        <fullName evidence="1">Uncharacterized protein</fullName>
    </submittedName>
</protein>